<dbReference type="Gene3D" id="6.10.340.10">
    <property type="match status" value="1"/>
</dbReference>
<dbReference type="Pfam" id="PF00512">
    <property type="entry name" value="HisKA"/>
    <property type="match status" value="1"/>
</dbReference>
<comment type="subcellular location">
    <subcellularLocation>
        <location evidence="2">Cell membrane</location>
    </subcellularLocation>
</comment>
<dbReference type="PROSITE" id="PS50885">
    <property type="entry name" value="HAMP"/>
    <property type="match status" value="1"/>
</dbReference>
<dbReference type="CDD" id="cd00082">
    <property type="entry name" value="HisKA"/>
    <property type="match status" value="1"/>
</dbReference>
<dbReference type="SMART" id="SM00304">
    <property type="entry name" value="HAMP"/>
    <property type="match status" value="1"/>
</dbReference>
<feature type="compositionally biased region" description="Gly residues" evidence="11">
    <location>
        <begin position="138"/>
        <end position="152"/>
    </location>
</feature>
<keyword evidence="9" id="KW-0902">Two-component regulatory system</keyword>
<dbReference type="RefSeq" id="WP_050363990.1">
    <property type="nucleotide sequence ID" value="NZ_JBIRWO010000006.1"/>
</dbReference>
<evidence type="ECO:0000256" key="10">
    <source>
        <dbReference type="ARBA" id="ARBA00023136"/>
    </source>
</evidence>
<reference evidence="15 16" key="1">
    <citation type="journal article" date="2014" name="Genome Announc.">
        <title>Draft Genome Sequence of Streptomyces fradiae ATCC 19609, a Strain Highly Sensitive to Antibiotics.</title>
        <authorList>
            <person name="Bekker O.B."/>
            <person name="Klimina K.M."/>
            <person name="Vatlin A.A."/>
            <person name="Zakharevich N.V."/>
            <person name="Kasianov A.S."/>
            <person name="Danilenko V.N."/>
        </authorList>
    </citation>
    <scope>NUCLEOTIDE SEQUENCE [LARGE SCALE GENOMIC DNA]</scope>
    <source>
        <strain evidence="15 16">ATCC 19609</strain>
    </source>
</reference>
<comment type="caution">
    <text evidence="15">The sequence shown here is derived from an EMBL/GenBank/DDBJ whole genome shotgun (WGS) entry which is preliminary data.</text>
</comment>
<dbReference type="GO" id="GO:0005886">
    <property type="term" value="C:plasma membrane"/>
    <property type="evidence" value="ECO:0007669"/>
    <property type="project" value="UniProtKB-SubCell"/>
</dbReference>
<dbReference type="CDD" id="cd06225">
    <property type="entry name" value="HAMP"/>
    <property type="match status" value="1"/>
</dbReference>
<dbReference type="SMART" id="SM00388">
    <property type="entry name" value="HisKA"/>
    <property type="match status" value="1"/>
</dbReference>
<evidence type="ECO:0000259" key="13">
    <source>
        <dbReference type="PROSITE" id="PS50109"/>
    </source>
</evidence>
<dbReference type="InterPro" id="IPR005467">
    <property type="entry name" value="His_kinase_dom"/>
</dbReference>
<dbReference type="InterPro" id="IPR004358">
    <property type="entry name" value="Sig_transdc_His_kin-like_C"/>
</dbReference>
<name>A0A3R7H9M6_9ACTN</name>
<keyword evidence="10 12" id="KW-0472">Membrane</keyword>
<dbReference type="SMART" id="SM00387">
    <property type="entry name" value="HATPase_c"/>
    <property type="match status" value="1"/>
</dbReference>
<dbReference type="InterPro" id="IPR003594">
    <property type="entry name" value="HATPase_dom"/>
</dbReference>
<dbReference type="EMBL" id="JNAD02000014">
    <property type="protein sequence ID" value="RKM92209.1"/>
    <property type="molecule type" value="Genomic_DNA"/>
</dbReference>
<evidence type="ECO:0000256" key="1">
    <source>
        <dbReference type="ARBA" id="ARBA00000085"/>
    </source>
</evidence>
<keyword evidence="7 15" id="KW-0418">Kinase</keyword>
<feature type="transmembrane region" description="Helical" evidence="12">
    <location>
        <begin position="49"/>
        <end position="70"/>
    </location>
</feature>
<evidence type="ECO:0000313" key="16">
    <source>
        <dbReference type="Proteomes" id="UP000028058"/>
    </source>
</evidence>
<dbReference type="InterPro" id="IPR003660">
    <property type="entry name" value="HAMP_dom"/>
</dbReference>
<dbReference type="SUPFAM" id="SSF47384">
    <property type="entry name" value="Homodimeric domain of signal transducing histidine kinase"/>
    <property type="match status" value="1"/>
</dbReference>
<evidence type="ECO:0000256" key="11">
    <source>
        <dbReference type="SAM" id="MobiDB-lite"/>
    </source>
</evidence>
<dbReference type="AlphaFoldDB" id="A0A3R7H9M6"/>
<dbReference type="OrthoDB" id="9757990at2"/>
<comment type="catalytic activity">
    <reaction evidence="1">
        <text>ATP + protein L-histidine = ADP + protein N-phospho-L-histidine.</text>
        <dbReference type="EC" id="2.7.13.3"/>
    </reaction>
</comment>
<evidence type="ECO:0000256" key="8">
    <source>
        <dbReference type="ARBA" id="ARBA00022989"/>
    </source>
</evidence>
<protein>
    <recommendedName>
        <fullName evidence="3">histidine kinase</fullName>
        <ecNumber evidence="3">2.7.13.3</ecNumber>
    </recommendedName>
</protein>
<dbReference type="PROSITE" id="PS50109">
    <property type="entry name" value="HIS_KIN"/>
    <property type="match status" value="1"/>
</dbReference>
<dbReference type="InterPro" id="IPR050428">
    <property type="entry name" value="TCS_sensor_his_kinase"/>
</dbReference>
<evidence type="ECO:0000256" key="9">
    <source>
        <dbReference type="ARBA" id="ARBA00023012"/>
    </source>
</evidence>
<evidence type="ECO:0000256" key="2">
    <source>
        <dbReference type="ARBA" id="ARBA00004236"/>
    </source>
</evidence>
<dbReference type="PANTHER" id="PTHR45436">
    <property type="entry name" value="SENSOR HISTIDINE KINASE YKOH"/>
    <property type="match status" value="1"/>
</dbReference>
<feature type="transmembrane region" description="Helical" evidence="12">
    <location>
        <begin position="238"/>
        <end position="260"/>
    </location>
</feature>
<dbReference type="SUPFAM" id="SSF158472">
    <property type="entry name" value="HAMP domain-like"/>
    <property type="match status" value="1"/>
</dbReference>
<dbReference type="InterPro" id="IPR003661">
    <property type="entry name" value="HisK_dim/P_dom"/>
</dbReference>
<evidence type="ECO:0000256" key="4">
    <source>
        <dbReference type="ARBA" id="ARBA00022553"/>
    </source>
</evidence>
<feature type="region of interest" description="Disordered" evidence="11">
    <location>
        <begin position="1"/>
        <end position="41"/>
    </location>
</feature>
<feature type="region of interest" description="Disordered" evidence="11">
    <location>
        <begin position="131"/>
        <end position="207"/>
    </location>
</feature>
<evidence type="ECO:0000256" key="12">
    <source>
        <dbReference type="SAM" id="Phobius"/>
    </source>
</evidence>
<keyword evidence="4" id="KW-0597">Phosphoprotein</keyword>
<dbReference type="InterPro" id="IPR036097">
    <property type="entry name" value="HisK_dim/P_sf"/>
</dbReference>
<evidence type="ECO:0000256" key="6">
    <source>
        <dbReference type="ARBA" id="ARBA00022692"/>
    </source>
</evidence>
<dbReference type="CDD" id="cd00075">
    <property type="entry name" value="HATPase"/>
    <property type="match status" value="1"/>
</dbReference>
<gene>
    <name evidence="15" type="ORF">SFRA_025295</name>
</gene>
<evidence type="ECO:0000256" key="7">
    <source>
        <dbReference type="ARBA" id="ARBA00022777"/>
    </source>
</evidence>
<evidence type="ECO:0000256" key="5">
    <source>
        <dbReference type="ARBA" id="ARBA00022679"/>
    </source>
</evidence>
<evidence type="ECO:0000259" key="14">
    <source>
        <dbReference type="PROSITE" id="PS50885"/>
    </source>
</evidence>
<evidence type="ECO:0000256" key="3">
    <source>
        <dbReference type="ARBA" id="ARBA00012438"/>
    </source>
</evidence>
<dbReference type="GO" id="GO:0000155">
    <property type="term" value="F:phosphorelay sensor kinase activity"/>
    <property type="evidence" value="ECO:0007669"/>
    <property type="project" value="InterPro"/>
</dbReference>
<accession>A0A3R7H9M6</accession>
<keyword evidence="5" id="KW-0808">Transferase</keyword>
<dbReference type="InterPro" id="IPR036890">
    <property type="entry name" value="HATPase_C_sf"/>
</dbReference>
<dbReference type="Pfam" id="PF00672">
    <property type="entry name" value="HAMP"/>
    <property type="match status" value="1"/>
</dbReference>
<sequence>MTPDAGPDSEPEPRPAPVSGSGLSGAGADGAARSGKGTGRGAGPLGRRLFAAFAVVALASIALLTAAALVGTERGIGTARQADRQRVADRVAAAAADAYRRAAGWEGADLGPARTIALGAEAVLTVRDADGHMLLSPGGHGGGPGTGQGRGQMHGTNRDGTGDTPDSADPATGAETSAAPDPGAGQGPSATPDPSAGQGPGTSSGRAVTADIRADGRTVGSVHLGFPAASGTEGRDIAWGWIAVAALAALALALAVSWYVTRRLTGPVVRVAHTARAIAAGDRAARSRVDAPGELGELSRAFDTMADDVTRAEGARRRLAADVAHELRTPLAALQAGLEELRDGYAEPAPERLAALHDQTLRLGRIVGDLAELSAAESARLSLHRTTLDLTELVRGAVRDREPELRAAGLTVRTRPAAGPLPVHADGDRLHQALGNLLSNTARYCRPGDTVTVTARAEPRKGAGDGVVVIEVADDGPGIPAAELPYVFDRLWRGSVARDVGGSGIGLAVVKELVTAHGGTVEASSGPEGGTVITVRLPAAPPGAVRN</sequence>
<feature type="domain" description="HAMP" evidence="14">
    <location>
        <begin position="262"/>
        <end position="314"/>
    </location>
</feature>
<feature type="domain" description="Histidine kinase" evidence="13">
    <location>
        <begin position="322"/>
        <end position="541"/>
    </location>
</feature>
<dbReference type="Gene3D" id="1.10.287.130">
    <property type="match status" value="1"/>
</dbReference>
<organism evidence="15 16">
    <name type="scientific">Streptomyces xinghaiensis</name>
    <dbReference type="NCBI Taxonomy" id="1038928"/>
    <lineage>
        <taxon>Bacteria</taxon>
        <taxon>Bacillati</taxon>
        <taxon>Actinomycetota</taxon>
        <taxon>Actinomycetes</taxon>
        <taxon>Kitasatosporales</taxon>
        <taxon>Streptomycetaceae</taxon>
        <taxon>Streptomyces</taxon>
    </lineage>
</organism>
<dbReference type="Proteomes" id="UP000028058">
    <property type="component" value="Unassembled WGS sequence"/>
</dbReference>
<evidence type="ECO:0000313" key="15">
    <source>
        <dbReference type="EMBL" id="RKM92209.1"/>
    </source>
</evidence>
<dbReference type="Gene3D" id="3.30.565.10">
    <property type="entry name" value="Histidine kinase-like ATPase, C-terminal domain"/>
    <property type="match status" value="1"/>
</dbReference>
<dbReference type="SUPFAM" id="SSF55874">
    <property type="entry name" value="ATPase domain of HSP90 chaperone/DNA topoisomerase II/histidine kinase"/>
    <property type="match status" value="1"/>
</dbReference>
<keyword evidence="8 12" id="KW-1133">Transmembrane helix</keyword>
<keyword evidence="16" id="KW-1185">Reference proteome</keyword>
<proteinExistence type="predicted"/>
<keyword evidence="6 12" id="KW-0812">Transmembrane</keyword>
<dbReference type="PANTHER" id="PTHR45436:SF5">
    <property type="entry name" value="SENSOR HISTIDINE KINASE TRCS"/>
    <property type="match status" value="1"/>
</dbReference>
<dbReference type="EC" id="2.7.13.3" evidence="3"/>
<dbReference type="PRINTS" id="PR00344">
    <property type="entry name" value="BCTRLSENSOR"/>
</dbReference>
<dbReference type="Pfam" id="PF02518">
    <property type="entry name" value="HATPase_c"/>
    <property type="match status" value="1"/>
</dbReference>